<keyword evidence="12 19" id="KW-0472">Membrane</keyword>
<keyword evidence="11" id="KW-0443">Lipid metabolism</keyword>
<dbReference type="EMBL" id="CP003940">
    <property type="protein sequence ID" value="AFZ46095.1"/>
    <property type="molecule type" value="Genomic_DNA"/>
</dbReference>
<dbReference type="InterPro" id="IPR000829">
    <property type="entry name" value="DAGK"/>
</dbReference>
<protein>
    <submittedName>
        <fullName evidence="20">Diacylglycerol kinase</fullName>
    </submittedName>
</protein>
<keyword evidence="3" id="KW-1003">Cell membrane</keyword>
<dbReference type="eggNOG" id="COG0818">
    <property type="taxonomic scope" value="Bacteria"/>
</dbReference>
<dbReference type="CDD" id="cd14265">
    <property type="entry name" value="UDPK_IM_like"/>
    <property type="match status" value="1"/>
</dbReference>
<dbReference type="Gene3D" id="1.10.287.3610">
    <property type="match status" value="1"/>
</dbReference>
<evidence type="ECO:0000256" key="12">
    <source>
        <dbReference type="ARBA" id="ARBA00023136"/>
    </source>
</evidence>
<dbReference type="PATRIC" id="fig|292563.3.peg.120"/>
<evidence type="ECO:0000256" key="9">
    <source>
        <dbReference type="ARBA" id="ARBA00022840"/>
    </source>
</evidence>
<dbReference type="Proteomes" id="UP000010483">
    <property type="component" value="Chromosome"/>
</dbReference>
<feature type="binding site" evidence="16">
    <location>
        <position position="93"/>
    </location>
    <ligand>
        <name>substrate</name>
    </ligand>
</feature>
<feature type="active site" description="Proton acceptor" evidence="15">
    <location>
        <position position="93"/>
    </location>
</feature>
<reference evidence="21" key="1">
    <citation type="journal article" date="2013" name="Proc. Natl. Acad. Sci. U.S.A.">
        <title>Improving the coverage of the cyanobacterial phylum using diversity-driven genome sequencing.</title>
        <authorList>
            <person name="Shih P.M."/>
            <person name="Wu D."/>
            <person name="Latifi A."/>
            <person name="Axen S.D."/>
            <person name="Fewer D.P."/>
            <person name="Talla E."/>
            <person name="Calteau A."/>
            <person name="Cai F."/>
            <person name="Tandeau de Marsac N."/>
            <person name="Rippka R."/>
            <person name="Herdman M."/>
            <person name="Sivonen K."/>
            <person name="Coursin T."/>
            <person name="Laurent T."/>
            <person name="Goodwin L."/>
            <person name="Nolan M."/>
            <person name="Davenport K.W."/>
            <person name="Han C.S."/>
            <person name="Rubin E.M."/>
            <person name="Eisen J.A."/>
            <person name="Woyke T."/>
            <person name="Gugger M."/>
            <person name="Kerfeld C.A."/>
        </authorList>
    </citation>
    <scope>NUCLEOTIDE SEQUENCE [LARGE SCALE GENOMIC DNA]</scope>
    <source>
        <strain evidence="21">ATCC 29140 / PCC 7202</strain>
    </source>
</reference>
<dbReference type="GO" id="GO:0005886">
    <property type="term" value="C:plasma membrane"/>
    <property type="evidence" value="ECO:0007669"/>
    <property type="project" value="UniProtKB-SubCell"/>
</dbReference>
<keyword evidence="5" id="KW-0808">Transferase</keyword>
<dbReference type="Pfam" id="PF01219">
    <property type="entry name" value="DAGK_prokar"/>
    <property type="match status" value="1"/>
</dbReference>
<keyword evidence="6 19" id="KW-0812">Transmembrane</keyword>
<dbReference type="GO" id="GO:0005524">
    <property type="term" value="F:ATP binding"/>
    <property type="evidence" value="ECO:0007669"/>
    <property type="project" value="UniProtKB-KW"/>
</dbReference>
<name>K9YI70_CYASC</name>
<evidence type="ECO:0000256" key="19">
    <source>
        <dbReference type="SAM" id="Phobius"/>
    </source>
</evidence>
<evidence type="ECO:0000256" key="16">
    <source>
        <dbReference type="PIRSR" id="PIRSR600829-2"/>
    </source>
</evidence>
<keyword evidence="8 20" id="KW-0418">Kinase</keyword>
<evidence type="ECO:0000256" key="7">
    <source>
        <dbReference type="ARBA" id="ARBA00022741"/>
    </source>
</evidence>
<sequence>MTNLINKSKFVTRNQSVPKRNSRLSSAWKVAPDVFSSFRFAWAGVIYTFKTQRNFRIHTGIALVAILLGLWFNVTMTQMAILAITCALVMILELLNTAIESVVDLTVGKQYHEQAKKAKDCAAGAVLVSAIASVLVACFILFPYGLNLIFSLL</sequence>
<feature type="binding site" evidence="16">
    <location>
        <begin position="71"/>
        <end position="74"/>
    </location>
    <ligand>
        <name>substrate</name>
    </ligand>
</feature>
<keyword evidence="14" id="KW-1208">Phospholipid metabolism</keyword>
<evidence type="ECO:0000256" key="1">
    <source>
        <dbReference type="ARBA" id="ARBA00004651"/>
    </source>
</evidence>
<keyword evidence="18" id="KW-0479">Metal-binding</keyword>
<evidence type="ECO:0000313" key="20">
    <source>
        <dbReference type="EMBL" id="AFZ46095.1"/>
    </source>
</evidence>
<feature type="binding site" evidence="17">
    <location>
        <position position="100"/>
    </location>
    <ligand>
        <name>ATP</name>
        <dbReference type="ChEBI" id="CHEBI:30616"/>
    </ligand>
</feature>
<evidence type="ECO:0000256" key="15">
    <source>
        <dbReference type="PIRSR" id="PIRSR600829-1"/>
    </source>
</evidence>
<keyword evidence="4" id="KW-0444">Lipid biosynthesis</keyword>
<dbReference type="AlphaFoldDB" id="K9YI70"/>
<feature type="binding site" evidence="17">
    <location>
        <begin position="119"/>
        <end position="120"/>
    </location>
    <ligand>
        <name>ATP</name>
        <dbReference type="ChEBI" id="CHEBI:30616"/>
    </ligand>
</feature>
<keyword evidence="7 17" id="KW-0547">Nucleotide-binding</keyword>
<dbReference type="STRING" id="292563.Cyast_0112"/>
<keyword evidence="10 19" id="KW-1133">Transmembrane helix</keyword>
<keyword evidence="9 17" id="KW-0067">ATP-binding</keyword>
<dbReference type="KEGG" id="csn:Cyast_0112"/>
<keyword evidence="18" id="KW-0460">Magnesium</keyword>
<evidence type="ECO:0000256" key="18">
    <source>
        <dbReference type="PIRSR" id="PIRSR600829-4"/>
    </source>
</evidence>
<organism evidence="20 21">
    <name type="scientific">Cyanobacterium stanieri (strain ATCC 29140 / PCC 7202)</name>
    <dbReference type="NCBI Taxonomy" id="292563"/>
    <lineage>
        <taxon>Bacteria</taxon>
        <taxon>Bacillati</taxon>
        <taxon>Cyanobacteriota</taxon>
        <taxon>Cyanophyceae</taxon>
        <taxon>Oscillatoriophycideae</taxon>
        <taxon>Chroococcales</taxon>
        <taxon>Geminocystaceae</taxon>
        <taxon>Cyanobacterium</taxon>
    </lineage>
</organism>
<evidence type="ECO:0000256" key="6">
    <source>
        <dbReference type="ARBA" id="ARBA00022692"/>
    </source>
</evidence>
<feature type="transmembrane region" description="Helical" evidence="19">
    <location>
        <begin position="55"/>
        <end position="74"/>
    </location>
</feature>
<dbReference type="HOGENOM" id="CLU_112343_2_0_3"/>
<accession>K9YI70</accession>
<dbReference type="BioCyc" id="CSTA292563:G1353-111-MONOMER"/>
<dbReference type="GO" id="GO:0008654">
    <property type="term" value="P:phospholipid biosynthetic process"/>
    <property type="evidence" value="ECO:0007669"/>
    <property type="project" value="UniProtKB-KW"/>
</dbReference>
<dbReference type="InterPro" id="IPR033717">
    <property type="entry name" value="UDPK"/>
</dbReference>
<evidence type="ECO:0000313" key="21">
    <source>
        <dbReference type="Proteomes" id="UP000010483"/>
    </source>
</evidence>
<comment type="subcellular location">
    <subcellularLocation>
        <location evidence="1">Cell membrane</location>
        <topology evidence="1">Multi-pass membrane protein</topology>
    </subcellularLocation>
</comment>
<evidence type="ECO:0000256" key="2">
    <source>
        <dbReference type="ARBA" id="ARBA00005967"/>
    </source>
</evidence>
<evidence type="ECO:0000256" key="13">
    <source>
        <dbReference type="ARBA" id="ARBA00023209"/>
    </source>
</evidence>
<dbReference type="GO" id="GO:0016301">
    <property type="term" value="F:kinase activity"/>
    <property type="evidence" value="ECO:0007669"/>
    <property type="project" value="UniProtKB-KW"/>
</dbReference>
<evidence type="ECO:0000256" key="3">
    <source>
        <dbReference type="ARBA" id="ARBA00022475"/>
    </source>
</evidence>
<keyword evidence="21" id="KW-1185">Reference proteome</keyword>
<keyword evidence="13" id="KW-0594">Phospholipid biosynthesis</keyword>
<evidence type="ECO:0000256" key="14">
    <source>
        <dbReference type="ARBA" id="ARBA00023264"/>
    </source>
</evidence>
<feature type="binding site" evidence="18">
    <location>
        <position position="100"/>
    </location>
    <ligand>
        <name>a divalent metal cation</name>
        <dbReference type="ChEBI" id="CHEBI:60240"/>
    </ligand>
</feature>
<evidence type="ECO:0000256" key="11">
    <source>
        <dbReference type="ARBA" id="ARBA00023098"/>
    </source>
</evidence>
<evidence type="ECO:0000256" key="17">
    <source>
        <dbReference type="PIRSR" id="PIRSR600829-3"/>
    </source>
</evidence>
<comment type="similarity">
    <text evidence="2">Belongs to the bacterial diacylglycerol kinase family.</text>
</comment>
<feature type="transmembrane region" description="Helical" evidence="19">
    <location>
        <begin position="80"/>
        <end position="103"/>
    </location>
</feature>
<evidence type="ECO:0000256" key="10">
    <source>
        <dbReference type="ARBA" id="ARBA00022989"/>
    </source>
</evidence>
<evidence type="ECO:0000256" key="8">
    <source>
        <dbReference type="ARBA" id="ARBA00022777"/>
    </source>
</evidence>
<dbReference type="PANTHER" id="PTHR34299">
    <property type="entry name" value="DIACYLGLYCEROL KINASE"/>
    <property type="match status" value="1"/>
</dbReference>
<gene>
    <name evidence="20" type="ordered locus">Cyast_0112</name>
</gene>
<dbReference type="PANTHER" id="PTHR34299:SF1">
    <property type="entry name" value="DIACYLGLYCEROL KINASE"/>
    <property type="match status" value="1"/>
</dbReference>
<evidence type="ECO:0000256" key="4">
    <source>
        <dbReference type="ARBA" id="ARBA00022516"/>
    </source>
</evidence>
<dbReference type="InterPro" id="IPR036945">
    <property type="entry name" value="DAGK_sf"/>
</dbReference>
<dbReference type="GO" id="GO:0046872">
    <property type="term" value="F:metal ion binding"/>
    <property type="evidence" value="ECO:0007669"/>
    <property type="project" value="UniProtKB-KW"/>
</dbReference>
<feature type="transmembrane region" description="Helical" evidence="19">
    <location>
        <begin position="124"/>
        <end position="146"/>
    </location>
</feature>
<dbReference type="PROSITE" id="PS01069">
    <property type="entry name" value="DAGK_PROKAR"/>
    <property type="match status" value="1"/>
</dbReference>
<evidence type="ECO:0000256" key="5">
    <source>
        <dbReference type="ARBA" id="ARBA00022679"/>
    </source>
</evidence>
<comment type="cofactor">
    <cofactor evidence="18">
        <name>Mg(2+)</name>
        <dbReference type="ChEBI" id="CHEBI:18420"/>
    </cofactor>
    <text evidence="18">Mn(2+), Zn(2+), Cd(2+) and Co(2+) support activity to lesser extents.</text>
</comment>
<proteinExistence type="inferred from homology"/>